<gene>
    <name evidence="6" type="ORF">LDAN0321_LOCUS1522</name>
</gene>
<name>A0A7S2JWF2_9STRA</name>
<keyword evidence="4" id="KW-0539">Nucleus</keyword>
<dbReference type="PANTHER" id="PTHR48068">
    <property type="entry name" value="TAF9 RNA POLYMERASE II, TATA BOX-BINDING PROTEIN (TBP)-ASSOCIATED FACTOR"/>
    <property type="match status" value="1"/>
</dbReference>
<sequence length="308" mass="32419">MSLPPNHMNPMQMQQQAFLNAQAMAAANKKARTQSSKSSSKTSSATAAAAAQSAQNDAAIAGAKSKLAMINNERDDKTWIGATTKVQSAAQALSMQQQQQQQGLDFNQVVQQSIVNVGLNPKEIENQCLQALLEHARSFAWNLVADAQDYCYHRTNDLSASISGDDLMLAVQNRNDVPAYAGSGSRRSMADQLNAMYETEINVKPLPNIPQDCYTGVVLPPPEHSLLARTYDIVPGVTGAGAGSKSSSSGAGKSRQKKSSTKSKKKVLEINIKSGTTGSASANASDKAVVGAGASTTSGTKRKADSVS</sequence>
<dbReference type="GO" id="GO:0051123">
    <property type="term" value="P:RNA polymerase II preinitiation complex assembly"/>
    <property type="evidence" value="ECO:0007669"/>
    <property type="project" value="TreeGrafter"/>
</dbReference>
<protein>
    <submittedName>
        <fullName evidence="6">Uncharacterized protein</fullName>
    </submittedName>
</protein>
<dbReference type="InterPro" id="IPR051431">
    <property type="entry name" value="TFIID_subunit_9"/>
</dbReference>
<evidence type="ECO:0000313" key="6">
    <source>
        <dbReference type="EMBL" id="CAD9558277.1"/>
    </source>
</evidence>
<organism evidence="6">
    <name type="scientific">Leptocylindrus danicus</name>
    <dbReference type="NCBI Taxonomy" id="163516"/>
    <lineage>
        <taxon>Eukaryota</taxon>
        <taxon>Sar</taxon>
        <taxon>Stramenopiles</taxon>
        <taxon>Ochrophyta</taxon>
        <taxon>Bacillariophyta</taxon>
        <taxon>Coscinodiscophyceae</taxon>
        <taxon>Chaetocerotophycidae</taxon>
        <taxon>Leptocylindrales</taxon>
        <taxon>Leptocylindraceae</taxon>
        <taxon>Leptocylindrus</taxon>
    </lineage>
</organism>
<evidence type="ECO:0000256" key="2">
    <source>
        <dbReference type="ARBA" id="ARBA00023015"/>
    </source>
</evidence>
<feature type="compositionally biased region" description="Low complexity" evidence="5">
    <location>
        <begin position="274"/>
        <end position="285"/>
    </location>
</feature>
<dbReference type="GO" id="GO:0003713">
    <property type="term" value="F:transcription coactivator activity"/>
    <property type="evidence" value="ECO:0007669"/>
    <property type="project" value="TreeGrafter"/>
</dbReference>
<dbReference type="InterPro" id="IPR003162">
    <property type="entry name" value="TFIID-31"/>
</dbReference>
<dbReference type="GO" id="GO:0000124">
    <property type="term" value="C:SAGA complex"/>
    <property type="evidence" value="ECO:0007669"/>
    <property type="project" value="TreeGrafter"/>
</dbReference>
<accession>A0A7S2JWF2</accession>
<evidence type="ECO:0000256" key="5">
    <source>
        <dbReference type="SAM" id="MobiDB-lite"/>
    </source>
</evidence>
<feature type="region of interest" description="Disordered" evidence="5">
    <location>
        <begin position="240"/>
        <end position="308"/>
    </location>
</feature>
<evidence type="ECO:0000256" key="3">
    <source>
        <dbReference type="ARBA" id="ARBA00023163"/>
    </source>
</evidence>
<keyword evidence="2" id="KW-0805">Transcription regulation</keyword>
<feature type="region of interest" description="Disordered" evidence="5">
    <location>
        <begin position="21"/>
        <end position="48"/>
    </location>
</feature>
<keyword evidence="3" id="KW-0804">Transcription</keyword>
<reference evidence="6" key="1">
    <citation type="submission" date="2021-01" db="EMBL/GenBank/DDBJ databases">
        <authorList>
            <person name="Corre E."/>
            <person name="Pelletier E."/>
            <person name="Niang G."/>
            <person name="Scheremetjew M."/>
            <person name="Finn R."/>
            <person name="Kale V."/>
            <person name="Holt S."/>
            <person name="Cochrane G."/>
            <person name="Meng A."/>
            <person name="Brown T."/>
            <person name="Cohen L."/>
        </authorList>
    </citation>
    <scope>NUCLEOTIDE SEQUENCE</scope>
    <source>
        <strain evidence="6">B650</strain>
    </source>
</reference>
<dbReference type="GO" id="GO:0005669">
    <property type="term" value="C:transcription factor TFIID complex"/>
    <property type="evidence" value="ECO:0007669"/>
    <property type="project" value="TreeGrafter"/>
</dbReference>
<evidence type="ECO:0000256" key="1">
    <source>
        <dbReference type="ARBA" id="ARBA00004123"/>
    </source>
</evidence>
<dbReference type="PANTHER" id="PTHR48068:SF4">
    <property type="entry name" value="TATA-BOX BINDING PROTEIN ASSOCIATED FACTOR 9"/>
    <property type="match status" value="1"/>
</dbReference>
<proteinExistence type="predicted"/>
<feature type="compositionally biased region" description="Basic residues" evidence="5">
    <location>
        <begin position="254"/>
        <end position="265"/>
    </location>
</feature>
<dbReference type="AlphaFoldDB" id="A0A7S2JWF2"/>
<feature type="compositionally biased region" description="Low complexity" evidence="5">
    <location>
        <begin position="243"/>
        <end position="253"/>
    </location>
</feature>
<evidence type="ECO:0000256" key="4">
    <source>
        <dbReference type="ARBA" id="ARBA00023242"/>
    </source>
</evidence>
<dbReference type="EMBL" id="HBGY01002251">
    <property type="protein sequence ID" value="CAD9558277.1"/>
    <property type="molecule type" value="Transcribed_RNA"/>
</dbReference>
<dbReference type="GO" id="GO:0016251">
    <property type="term" value="F:RNA polymerase II general transcription initiation factor activity"/>
    <property type="evidence" value="ECO:0007669"/>
    <property type="project" value="TreeGrafter"/>
</dbReference>
<comment type="subcellular location">
    <subcellularLocation>
        <location evidence="1">Nucleus</location>
    </subcellularLocation>
</comment>
<dbReference type="Pfam" id="PF02291">
    <property type="entry name" value="TFIID-31kDa"/>
    <property type="match status" value="1"/>
</dbReference>